<organism evidence="2 3">
    <name type="scientific">Neocallimastix californiae</name>
    <dbReference type="NCBI Taxonomy" id="1754190"/>
    <lineage>
        <taxon>Eukaryota</taxon>
        <taxon>Fungi</taxon>
        <taxon>Fungi incertae sedis</taxon>
        <taxon>Chytridiomycota</taxon>
        <taxon>Chytridiomycota incertae sedis</taxon>
        <taxon>Neocallimastigomycetes</taxon>
        <taxon>Neocallimastigales</taxon>
        <taxon>Neocallimastigaceae</taxon>
        <taxon>Neocallimastix</taxon>
    </lineage>
</organism>
<proteinExistence type="predicted"/>
<keyword evidence="1" id="KW-0472">Membrane</keyword>
<evidence type="ECO:0008006" key="4">
    <source>
        <dbReference type="Google" id="ProtNLM"/>
    </source>
</evidence>
<keyword evidence="1" id="KW-1133">Transmembrane helix</keyword>
<dbReference type="SUPFAM" id="SSF53850">
    <property type="entry name" value="Periplasmic binding protein-like II"/>
    <property type="match status" value="1"/>
</dbReference>
<feature type="transmembrane region" description="Helical" evidence="1">
    <location>
        <begin position="295"/>
        <end position="313"/>
    </location>
</feature>
<dbReference type="AlphaFoldDB" id="A0A1Y2EPA6"/>
<sequence>MVFFPPGENGFRSLYEYLYSYRESVNITYSGLENLISENAFYMMKKIKDELSSDEIFQKKVNFISQCLLNNNSLFIKFINAKKYCSSYKKTILPGVKEGISGSALWGYNIGINKNLKKENRNNIKQILSYLCSKDTHRKITIEKKLLTPISSLYEEEEVCKNVDCKLFKSIQPILRPTSEDNNNYYFNFLNYFYEYLFQKRTLNDTIKGILDLTKIYYISIGTKENNAGLIITLLISFILMFISVSFFYLLNKNFLENFIFIPIDFWILSMLGSILILLVCFLDMGKYTVLKCHLKVFIFSVAFSLETIPLLYKLIENFPIKITFFTYINKNHHYFLLFLLYLIFYLIYCVLYHHIQ</sequence>
<evidence type="ECO:0000313" key="2">
    <source>
        <dbReference type="EMBL" id="ORY73348.1"/>
    </source>
</evidence>
<gene>
    <name evidence="2" type="ORF">LY90DRAFT_636059</name>
</gene>
<dbReference type="OrthoDB" id="2157358at2759"/>
<keyword evidence="1" id="KW-0812">Transmembrane</keyword>
<reference evidence="2 3" key="1">
    <citation type="submission" date="2016-08" db="EMBL/GenBank/DDBJ databases">
        <title>A Parts List for Fungal Cellulosomes Revealed by Comparative Genomics.</title>
        <authorList>
            <consortium name="DOE Joint Genome Institute"/>
            <person name="Haitjema C.H."/>
            <person name="Gilmore S.P."/>
            <person name="Henske J.K."/>
            <person name="Solomon K.V."/>
            <person name="De Groot R."/>
            <person name="Kuo A."/>
            <person name="Mondo S.J."/>
            <person name="Salamov A.A."/>
            <person name="Labutti K."/>
            <person name="Zhao Z."/>
            <person name="Chiniquy J."/>
            <person name="Barry K."/>
            <person name="Brewer H.M."/>
            <person name="Purvine S.O."/>
            <person name="Wright A.T."/>
            <person name="Boxma B."/>
            <person name="Van Alen T."/>
            <person name="Hackstein J.H."/>
            <person name="Baker S.E."/>
            <person name="Grigoriev I.V."/>
            <person name="O'Malley M.A."/>
        </authorList>
    </citation>
    <scope>NUCLEOTIDE SEQUENCE [LARGE SCALE GENOMIC DNA]</scope>
    <source>
        <strain evidence="2 3">G1</strain>
    </source>
</reference>
<protein>
    <recommendedName>
        <fullName evidence="4">Periplasmic binding protein-like II</fullName>
    </recommendedName>
</protein>
<feature type="transmembrane region" description="Helical" evidence="1">
    <location>
        <begin position="228"/>
        <end position="248"/>
    </location>
</feature>
<evidence type="ECO:0000256" key="1">
    <source>
        <dbReference type="SAM" id="Phobius"/>
    </source>
</evidence>
<dbReference type="Proteomes" id="UP000193920">
    <property type="component" value="Unassembled WGS sequence"/>
</dbReference>
<accession>A0A1Y2EPA6</accession>
<dbReference type="EMBL" id="MCOG01000034">
    <property type="protein sequence ID" value="ORY73348.1"/>
    <property type="molecule type" value="Genomic_DNA"/>
</dbReference>
<evidence type="ECO:0000313" key="3">
    <source>
        <dbReference type="Proteomes" id="UP000193920"/>
    </source>
</evidence>
<feature type="transmembrane region" description="Helical" evidence="1">
    <location>
        <begin position="333"/>
        <end position="352"/>
    </location>
</feature>
<comment type="caution">
    <text evidence="2">The sequence shown here is derived from an EMBL/GenBank/DDBJ whole genome shotgun (WGS) entry which is preliminary data.</text>
</comment>
<feature type="transmembrane region" description="Helical" evidence="1">
    <location>
        <begin position="260"/>
        <end position="283"/>
    </location>
</feature>
<name>A0A1Y2EPA6_9FUNG</name>
<dbReference type="Gene3D" id="3.40.190.10">
    <property type="entry name" value="Periplasmic binding protein-like II"/>
    <property type="match status" value="1"/>
</dbReference>
<keyword evidence="3" id="KW-1185">Reference proteome</keyword>